<protein>
    <recommendedName>
        <fullName evidence="10">LuxR family transcriptional regulator</fullName>
    </recommendedName>
</protein>
<evidence type="ECO:0000256" key="1">
    <source>
        <dbReference type="ARBA" id="ARBA00022553"/>
    </source>
</evidence>
<dbReference type="CDD" id="cd06170">
    <property type="entry name" value="LuxR_C_like"/>
    <property type="match status" value="1"/>
</dbReference>
<dbReference type="OrthoDB" id="9780153at2"/>
<dbReference type="Proteomes" id="UP000033491">
    <property type="component" value="Unassembled WGS sequence"/>
</dbReference>
<dbReference type="SUPFAM" id="SSF46894">
    <property type="entry name" value="C-terminal effector domain of the bipartite response regulators"/>
    <property type="match status" value="1"/>
</dbReference>
<keyword evidence="3" id="KW-0238">DNA-binding</keyword>
<dbReference type="STRING" id="216463.VC81_06590"/>
<evidence type="ECO:0000256" key="4">
    <source>
        <dbReference type="ARBA" id="ARBA00023163"/>
    </source>
</evidence>
<keyword evidence="1" id="KW-0597">Phosphoprotein</keyword>
<dbReference type="RefSeq" id="WP_045807286.1">
    <property type="nucleotide sequence ID" value="NZ_JZCR01000015.1"/>
</dbReference>
<dbReference type="GO" id="GO:0000160">
    <property type="term" value="P:phosphorelay signal transduction system"/>
    <property type="evidence" value="ECO:0007669"/>
    <property type="project" value="InterPro"/>
</dbReference>
<feature type="domain" description="HTH luxR-type" evidence="6">
    <location>
        <begin position="155"/>
        <end position="220"/>
    </location>
</feature>
<dbReference type="PATRIC" id="fig|216463.3.peg.417"/>
<dbReference type="InterPro" id="IPR039420">
    <property type="entry name" value="WalR-like"/>
</dbReference>
<keyword evidence="4" id="KW-0804">Transcription</keyword>
<evidence type="ECO:0000313" key="9">
    <source>
        <dbReference type="Proteomes" id="UP000033491"/>
    </source>
</evidence>
<dbReference type="InterPro" id="IPR058245">
    <property type="entry name" value="NreC/VraR/RcsB-like_REC"/>
</dbReference>
<dbReference type="Pfam" id="PF00196">
    <property type="entry name" value="GerE"/>
    <property type="match status" value="1"/>
</dbReference>
<dbReference type="PROSITE" id="PS50043">
    <property type="entry name" value="HTH_LUXR_2"/>
    <property type="match status" value="1"/>
</dbReference>
<keyword evidence="2" id="KW-0805">Transcription regulation</keyword>
<dbReference type="PANTHER" id="PTHR43214:SF41">
    <property type="entry name" value="NITRATE_NITRITE RESPONSE REGULATOR PROTEIN NARP"/>
    <property type="match status" value="1"/>
</dbReference>
<dbReference type="InterPro" id="IPR001789">
    <property type="entry name" value="Sig_transdc_resp-reg_receiver"/>
</dbReference>
<evidence type="ECO:0000259" key="6">
    <source>
        <dbReference type="PROSITE" id="PS50043"/>
    </source>
</evidence>
<comment type="caution">
    <text evidence="8">The sequence shown here is derived from an EMBL/GenBank/DDBJ whole genome shotgun (WGS) entry which is preliminary data.</text>
</comment>
<dbReference type="EMBL" id="JZCR01000015">
    <property type="protein sequence ID" value="KJW12748.1"/>
    <property type="molecule type" value="Genomic_DNA"/>
</dbReference>
<dbReference type="Pfam" id="PF00072">
    <property type="entry name" value="Response_reg"/>
    <property type="match status" value="1"/>
</dbReference>
<dbReference type="SUPFAM" id="SSF52172">
    <property type="entry name" value="CheY-like"/>
    <property type="match status" value="1"/>
</dbReference>
<comment type="caution">
    <text evidence="5">Lacks conserved residue(s) required for the propagation of feature annotation.</text>
</comment>
<dbReference type="GO" id="GO:0003677">
    <property type="term" value="F:DNA binding"/>
    <property type="evidence" value="ECO:0007669"/>
    <property type="project" value="UniProtKB-KW"/>
</dbReference>
<dbReference type="SMART" id="SM00448">
    <property type="entry name" value="REC"/>
    <property type="match status" value="1"/>
</dbReference>
<dbReference type="InterPro" id="IPR011006">
    <property type="entry name" value="CheY-like_superfamily"/>
</dbReference>
<dbReference type="CDD" id="cd17535">
    <property type="entry name" value="REC_NarL-like"/>
    <property type="match status" value="1"/>
</dbReference>
<accession>A0A0F3RRU6</accession>
<dbReference type="PROSITE" id="PS00622">
    <property type="entry name" value="HTH_LUXR_1"/>
    <property type="match status" value="1"/>
</dbReference>
<evidence type="ECO:0000256" key="5">
    <source>
        <dbReference type="PROSITE-ProRule" id="PRU00169"/>
    </source>
</evidence>
<dbReference type="InterPro" id="IPR000792">
    <property type="entry name" value="Tscrpt_reg_LuxR_C"/>
</dbReference>
<dbReference type="InterPro" id="IPR016032">
    <property type="entry name" value="Sig_transdc_resp-reg_C-effctor"/>
</dbReference>
<dbReference type="AlphaFoldDB" id="A0A0F3RRU6"/>
<name>A0A0F3RRU6_9LACO</name>
<evidence type="ECO:0000256" key="2">
    <source>
        <dbReference type="ARBA" id="ARBA00023015"/>
    </source>
</evidence>
<organism evidence="8 9">
    <name type="scientific">Levilactobacillus spicheri</name>
    <dbReference type="NCBI Taxonomy" id="216463"/>
    <lineage>
        <taxon>Bacteria</taxon>
        <taxon>Bacillati</taxon>
        <taxon>Bacillota</taxon>
        <taxon>Bacilli</taxon>
        <taxon>Lactobacillales</taxon>
        <taxon>Lactobacillaceae</taxon>
        <taxon>Levilactobacillus</taxon>
    </lineage>
</organism>
<dbReference type="SMART" id="SM00421">
    <property type="entry name" value="HTH_LUXR"/>
    <property type="match status" value="1"/>
</dbReference>
<dbReference type="Gene3D" id="3.40.50.2300">
    <property type="match status" value="1"/>
</dbReference>
<proteinExistence type="predicted"/>
<gene>
    <name evidence="8" type="ORF">VC81_06590</name>
</gene>
<sequence>MKNILVADHLELICTGLTYLINHQQKSLFRVVATTHNGTDTFMAVEQHDIDVVIMELDMPGETGLLTLQRLHDFFPAVPVIVLSTHEDHQCIAQCFRNGAAAYVLKQSANTEILTALQHTLANETYLDENISIGPEKLRKLYNECTCGCTRMGQSRTRYQELTHREQEVLPLVTLGYANREIAQRLCISTKTVEAHKASIMRKLSLSHHVDLVHYAVHHHLVNI</sequence>
<dbReference type="GO" id="GO:0006355">
    <property type="term" value="P:regulation of DNA-templated transcription"/>
    <property type="evidence" value="ECO:0007669"/>
    <property type="project" value="InterPro"/>
</dbReference>
<evidence type="ECO:0000256" key="3">
    <source>
        <dbReference type="ARBA" id="ARBA00023125"/>
    </source>
</evidence>
<dbReference type="PROSITE" id="PS50110">
    <property type="entry name" value="RESPONSE_REGULATORY"/>
    <property type="match status" value="1"/>
</dbReference>
<feature type="domain" description="Response regulatory" evidence="7">
    <location>
        <begin position="3"/>
        <end position="121"/>
    </location>
</feature>
<evidence type="ECO:0008006" key="10">
    <source>
        <dbReference type="Google" id="ProtNLM"/>
    </source>
</evidence>
<reference evidence="8 9" key="1">
    <citation type="submission" date="2015-03" db="EMBL/GenBank/DDBJ databases">
        <authorList>
            <person name="Zheng J."/>
            <person name="Ganezle M."/>
        </authorList>
    </citation>
    <scope>NUCLEOTIDE SEQUENCE [LARGE SCALE GENOMIC DNA]</scope>
    <source>
        <strain evidence="8 9">LP38</strain>
    </source>
</reference>
<dbReference type="PRINTS" id="PR00038">
    <property type="entry name" value="HTHLUXR"/>
</dbReference>
<evidence type="ECO:0000313" key="8">
    <source>
        <dbReference type="EMBL" id="KJW12748.1"/>
    </source>
</evidence>
<evidence type="ECO:0000259" key="7">
    <source>
        <dbReference type="PROSITE" id="PS50110"/>
    </source>
</evidence>
<dbReference type="PANTHER" id="PTHR43214">
    <property type="entry name" value="TWO-COMPONENT RESPONSE REGULATOR"/>
    <property type="match status" value="1"/>
</dbReference>